<comment type="catalytic activity">
    <reaction evidence="8">
        <text>L-seryl-[protein] + ATP = O-phospho-L-seryl-[protein] + ADP + H(+)</text>
        <dbReference type="Rhea" id="RHEA:17989"/>
        <dbReference type="Rhea" id="RHEA-COMP:9863"/>
        <dbReference type="Rhea" id="RHEA-COMP:11604"/>
        <dbReference type="ChEBI" id="CHEBI:15378"/>
        <dbReference type="ChEBI" id="CHEBI:29999"/>
        <dbReference type="ChEBI" id="CHEBI:30616"/>
        <dbReference type="ChEBI" id="CHEBI:83421"/>
        <dbReference type="ChEBI" id="CHEBI:456216"/>
        <dbReference type="EC" id="2.7.11.1"/>
    </reaction>
</comment>
<feature type="domain" description="Protein kinase" evidence="11">
    <location>
        <begin position="79"/>
        <end position="363"/>
    </location>
</feature>
<evidence type="ECO:0000256" key="7">
    <source>
        <dbReference type="ARBA" id="ARBA00047899"/>
    </source>
</evidence>
<evidence type="ECO:0000259" key="11">
    <source>
        <dbReference type="PROSITE" id="PS50011"/>
    </source>
</evidence>
<dbReference type="EC" id="2.7.11.1" evidence="1"/>
<evidence type="ECO:0000256" key="1">
    <source>
        <dbReference type="ARBA" id="ARBA00012513"/>
    </source>
</evidence>
<dbReference type="InterPro" id="IPR000719">
    <property type="entry name" value="Prot_kinase_dom"/>
</dbReference>
<comment type="caution">
    <text evidence="12">The sequence shown here is derived from an EMBL/GenBank/DDBJ whole genome shotgun (WGS) entry which is preliminary data.</text>
</comment>
<dbReference type="Pfam" id="PF00069">
    <property type="entry name" value="Pkinase"/>
    <property type="match status" value="1"/>
</dbReference>
<dbReference type="VEuPathDB" id="GiardiaDB:DHA2_27520"/>
<reference evidence="12 13" key="2">
    <citation type="journal article" date="2013" name="Genome Biol. Evol.">
        <title>Genome sequencing of Giardia lamblia genotypes A2 and B isolates (DH and GS) and comparative analysis with the genomes of genotypes A1 and E (WB and Pig).</title>
        <authorList>
            <person name="Adam R.D."/>
            <person name="Dahlstrom E.W."/>
            <person name="Martens C.A."/>
            <person name="Bruno D.P."/>
            <person name="Barbian K.D."/>
            <person name="Ricklefs S.M."/>
            <person name="Hernandez M.M."/>
            <person name="Narla N.P."/>
            <person name="Patel R.B."/>
            <person name="Porcella S.F."/>
            <person name="Nash T.E."/>
        </authorList>
    </citation>
    <scope>NUCLEOTIDE SEQUENCE [LARGE SCALE GENOMIC DNA]</scope>
    <source>
        <strain evidence="12 13">DH</strain>
    </source>
</reference>
<dbReference type="InterPro" id="IPR011009">
    <property type="entry name" value="Kinase-like_dom_sf"/>
</dbReference>
<evidence type="ECO:0000313" key="13">
    <source>
        <dbReference type="Proteomes" id="UP000018320"/>
    </source>
</evidence>
<dbReference type="Gene3D" id="1.10.510.10">
    <property type="entry name" value="Transferase(Phosphotransferase) domain 1"/>
    <property type="match status" value="1"/>
</dbReference>
<dbReference type="Gene3D" id="3.30.200.20">
    <property type="entry name" value="Phosphorylase Kinase, domain 1"/>
    <property type="match status" value="1"/>
</dbReference>
<dbReference type="GO" id="GO:0006357">
    <property type="term" value="P:regulation of transcription by RNA polymerase II"/>
    <property type="evidence" value="ECO:0007669"/>
    <property type="project" value="UniProtKB-ARBA"/>
</dbReference>
<dbReference type="PANTHER" id="PTHR24054">
    <property type="entry name" value="CASEIN KINASE II SUBUNIT ALPHA"/>
    <property type="match status" value="1"/>
</dbReference>
<evidence type="ECO:0000256" key="6">
    <source>
        <dbReference type="ARBA" id="ARBA00022840"/>
    </source>
</evidence>
<dbReference type="PROSITE" id="PS50011">
    <property type="entry name" value="PROTEIN_KINASE_DOM"/>
    <property type="match status" value="1"/>
</dbReference>
<evidence type="ECO:0000256" key="2">
    <source>
        <dbReference type="ARBA" id="ARBA00022527"/>
    </source>
</evidence>
<evidence type="ECO:0000256" key="5">
    <source>
        <dbReference type="ARBA" id="ARBA00022777"/>
    </source>
</evidence>
<dbReference type="FunFam" id="3.30.200.20:FF:000088">
    <property type="entry name" value="Casein kinase II subunit alpha"/>
    <property type="match status" value="1"/>
</dbReference>
<reference evidence="13" key="1">
    <citation type="submission" date="2012-02" db="EMBL/GenBank/DDBJ databases">
        <title>Genome sequencing of Giardia lamblia Genotypes A2 and B isolates (DH and GS) and comparative analysis with the genomes of Genotypes A1 and E (WB and Pig).</title>
        <authorList>
            <person name="Adam R."/>
            <person name="Dahlstrom E."/>
            <person name="Martens C."/>
            <person name="Bruno D."/>
            <person name="Barbian K."/>
            <person name="Porcella S.F."/>
            <person name="Nash T."/>
        </authorList>
    </citation>
    <scope>NUCLEOTIDE SEQUENCE</scope>
    <source>
        <strain evidence="13">DH</strain>
    </source>
</reference>
<dbReference type="Proteomes" id="UP000018320">
    <property type="component" value="Unassembled WGS sequence"/>
</dbReference>
<feature type="non-terminal residue" evidence="12">
    <location>
        <position position="1"/>
    </location>
</feature>
<sequence>VSDIEYQTDCDAMPKDKHRSTLSQSEKAFLKIEKNCPMNSQVANIPVDPREHKTALANFPPSFSFYDSIPCLYGSQERYEIGRKLGHGKYSDVFEGYCVDTDSSVVIKILKPVRRKKIYREIKILTNLLAGPNCINLLDVVSVRDSDYPALILEHGGLSLAHSVQMLNDEQIRIVLFQTLRALEWFHIHGIVHRDTKPGNIAYDPTTHRLKLLDYGLAEFYSYGTPLHHRVASRHYKSPEILVNYQLYDYSLDIWSLGTLAAGLIFKRHPFFRGTNNINQLDKIVEVLGSADFFAMINKYNIKLSSSRTYDLQGYERMQFDAFTNHDNHYLVTDQALDFLNKTLVYDPEKRLTVREALLHPYFDCIREKITDMAIEEVNDAKKIMELEEIEQQLKPAKAEKVEDPAGSGSCSQRPPQMHSILGLSPSALPTWKTDIKTQHFPVPMLPSELSKNPSKYGQFDKMWEEYWKTQQMKLVESGMQVYGSQITS</sequence>
<dbReference type="GO" id="GO:0005524">
    <property type="term" value="F:ATP binding"/>
    <property type="evidence" value="ECO:0007669"/>
    <property type="project" value="UniProtKB-UniRule"/>
</dbReference>
<dbReference type="AlphaFoldDB" id="V6TDP5"/>
<evidence type="ECO:0000256" key="10">
    <source>
        <dbReference type="SAM" id="MobiDB-lite"/>
    </source>
</evidence>
<dbReference type="GO" id="GO:0005956">
    <property type="term" value="C:protein kinase CK2 complex"/>
    <property type="evidence" value="ECO:0007669"/>
    <property type="project" value="TreeGrafter"/>
</dbReference>
<dbReference type="PANTHER" id="PTHR24054:SF0">
    <property type="entry name" value="CASEIN KINASE II SUBUNIT ALPHA"/>
    <property type="match status" value="1"/>
</dbReference>
<dbReference type="SUPFAM" id="SSF56112">
    <property type="entry name" value="Protein kinase-like (PK-like)"/>
    <property type="match status" value="1"/>
</dbReference>
<keyword evidence="2" id="KW-0723">Serine/threonine-protein kinase</keyword>
<dbReference type="VEuPathDB" id="GiardiaDB:QR46_1660"/>
<evidence type="ECO:0000256" key="8">
    <source>
        <dbReference type="ARBA" id="ARBA00048679"/>
    </source>
</evidence>
<evidence type="ECO:0000256" key="4">
    <source>
        <dbReference type="ARBA" id="ARBA00022741"/>
    </source>
</evidence>
<dbReference type="PROSITE" id="PS00107">
    <property type="entry name" value="PROTEIN_KINASE_ATP"/>
    <property type="match status" value="1"/>
</dbReference>
<keyword evidence="5 12" id="KW-0418">Kinase</keyword>
<dbReference type="FunFam" id="1.10.510.10:FF:000459">
    <property type="entry name" value="Casein kinase II subunit alpha"/>
    <property type="match status" value="1"/>
</dbReference>
<dbReference type="GO" id="GO:0005829">
    <property type="term" value="C:cytosol"/>
    <property type="evidence" value="ECO:0007669"/>
    <property type="project" value="TreeGrafter"/>
</dbReference>
<dbReference type="InterPro" id="IPR045216">
    <property type="entry name" value="CK2_alpha"/>
</dbReference>
<protein>
    <recommendedName>
        <fullName evidence="1">non-specific serine/threonine protein kinase</fullName>
        <ecNumber evidence="1">2.7.11.1</ecNumber>
    </recommendedName>
</protein>
<evidence type="ECO:0000313" key="12">
    <source>
        <dbReference type="EMBL" id="ESU37043.1"/>
    </source>
</evidence>
<dbReference type="GO" id="GO:0031981">
    <property type="term" value="C:nuclear lumen"/>
    <property type="evidence" value="ECO:0007669"/>
    <property type="project" value="UniProtKB-ARBA"/>
</dbReference>
<evidence type="ECO:0000256" key="9">
    <source>
        <dbReference type="PROSITE-ProRule" id="PRU10141"/>
    </source>
</evidence>
<dbReference type="InterPro" id="IPR017441">
    <property type="entry name" value="Protein_kinase_ATP_BS"/>
</dbReference>
<keyword evidence="4 9" id="KW-0547">Nucleotide-binding</keyword>
<feature type="region of interest" description="Disordered" evidence="10">
    <location>
        <begin position="395"/>
        <end position="420"/>
    </location>
</feature>
<accession>V6TDP5</accession>
<dbReference type="CDD" id="cd14132">
    <property type="entry name" value="STKc_CK2_alpha"/>
    <property type="match status" value="1"/>
</dbReference>
<dbReference type="EMBL" id="AHGT01000034">
    <property type="protein sequence ID" value="ESU37043.1"/>
    <property type="molecule type" value="Genomic_DNA"/>
</dbReference>
<name>V6TDP5_GIAIN</name>
<keyword evidence="3" id="KW-0808">Transferase</keyword>
<dbReference type="VEuPathDB" id="GiardiaDB:GL50581_3599"/>
<comment type="catalytic activity">
    <reaction evidence="7">
        <text>L-threonyl-[protein] + ATP = O-phospho-L-threonyl-[protein] + ADP + H(+)</text>
        <dbReference type="Rhea" id="RHEA:46608"/>
        <dbReference type="Rhea" id="RHEA-COMP:11060"/>
        <dbReference type="Rhea" id="RHEA-COMP:11605"/>
        <dbReference type="ChEBI" id="CHEBI:15378"/>
        <dbReference type="ChEBI" id="CHEBI:30013"/>
        <dbReference type="ChEBI" id="CHEBI:30616"/>
        <dbReference type="ChEBI" id="CHEBI:61977"/>
        <dbReference type="ChEBI" id="CHEBI:456216"/>
        <dbReference type="EC" id="2.7.11.1"/>
    </reaction>
</comment>
<organism evidence="12 13">
    <name type="scientific">Giardia intestinalis</name>
    <name type="common">Giardia lamblia</name>
    <dbReference type="NCBI Taxonomy" id="5741"/>
    <lineage>
        <taxon>Eukaryota</taxon>
        <taxon>Metamonada</taxon>
        <taxon>Diplomonadida</taxon>
        <taxon>Hexamitidae</taxon>
        <taxon>Giardiinae</taxon>
        <taxon>Giardia</taxon>
    </lineage>
</organism>
<dbReference type="GO" id="GO:0004674">
    <property type="term" value="F:protein serine/threonine kinase activity"/>
    <property type="evidence" value="ECO:0007669"/>
    <property type="project" value="UniProtKB-KW"/>
</dbReference>
<proteinExistence type="predicted"/>
<dbReference type="VEuPathDB" id="GiardiaDB:GL50803_0027520"/>
<feature type="binding site" evidence="9">
    <location>
        <position position="108"/>
    </location>
    <ligand>
        <name>ATP</name>
        <dbReference type="ChEBI" id="CHEBI:30616"/>
    </ligand>
</feature>
<gene>
    <name evidence="12" type="ORF">DHA2_27520</name>
</gene>
<keyword evidence="6 9" id="KW-0067">ATP-binding</keyword>
<dbReference type="GO" id="GO:0051726">
    <property type="term" value="P:regulation of cell cycle"/>
    <property type="evidence" value="ECO:0007669"/>
    <property type="project" value="TreeGrafter"/>
</dbReference>
<evidence type="ECO:0000256" key="3">
    <source>
        <dbReference type="ARBA" id="ARBA00022679"/>
    </source>
</evidence>